<evidence type="ECO:0000313" key="2">
    <source>
        <dbReference type="Proteomes" id="UP001152888"/>
    </source>
</evidence>
<dbReference type="EMBL" id="CAKOFQ010006677">
    <property type="protein sequence ID" value="CAH1958451.1"/>
    <property type="molecule type" value="Genomic_DNA"/>
</dbReference>
<name>A0A9P0JPH8_ACAOB</name>
<comment type="caution">
    <text evidence="1">The sequence shown here is derived from an EMBL/GenBank/DDBJ whole genome shotgun (WGS) entry which is preliminary data.</text>
</comment>
<gene>
    <name evidence="1" type="ORF">ACAOBT_LOCUS2646</name>
</gene>
<accession>A0A9P0JPH8</accession>
<keyword evidence="2" id="KW-1185">Reference proteome</keyword>
<evidence type="ECO:0000313" key="1">
    <source>
        <dbReference type="EMBL" id="CAH1958451.1"/>
    </source>
</evidence>
<dbReference type="AlphaFoldDB" id="A0A9P0JPH8"/>
<sequence>MGWKQPSYLWKYVEMDTKIITHGEPGKLLGNTRRNCPYQVPKLFSDMEDADYYIQAAKRLQKRNNGYKLKIIVIPWYSCVMFVISNKRVIYLGYELREKNTYIAKYTVKNKPYLGKWPMGWSSHFCQ</sequence>
<protein>
    <submittedName>
        <fullName evidence="1">Uncharacterized protein</fullName>
    </submittedName>
</protein>
<reference evidence="1" key="1">
    <citation type="submission" date="2022-03" db="EMBL/GenBank/DDBJ databases">
        <authorList>
            <person name="Sayadi A."/>
        </authorList>
    </citation>
    <scope>NUCLEOTIDE SEQUENCE</scope>
</reference>
<proteinExistence type="predicted"/>
<dbReference type="Proteomes" id="UP001152888">
    <property type="component" value="Unassembled WGS sequence"/>
</dbReference>
<organism evidence="1 2">
    <name type="scientific">Acanthoscelides obtectus</name>
    <name type="common">Bean weevil</name>
    <name type="synonym">Bruchus obtectus</name>
    <dbReference type="NCBI Taxonomy" id="200917"/>
    <lineage>
        <taxon>Eukaryota</taxon>
        <taxon>Metazoa</taxon>
        <taxon>Ecdysozoa</taxon>
        <taxon>Arthropoda</taxon>
        <taxon>Hexapoda</taxon>
        <taxon>Insecta</taxon>
        <taxon>Pterygota</taxon>
        <taxon>Neoptera</taxon>
        <taxon>Endopterygota</taxon>
        <taxon>Coleoptera</taxon>
        <taxon>Polyphaga</taxon>
        <taxon>Cucujiformia</taxon>
        <taxon>Chrysomeloidea</taxon>
        <taxon>Chrysomelidae</taxon>
        <taxon>Bruchinae</taxon>
        <taxon>Bruchini</taxon>
        <taxon>Acanthoscelides</taxon>
    </lineage>
</organism>